<dbReference type="KEGG" id="ang:An03g01260"/>
<dbReference type="GeneID" id="84590622"/>
<evidence type="ECO:0000313" key="2">
    <source>
        <dbReference type="RefSeq" id="XP_059600210.1"/>
    </source>
</evidence>
<dbReference type="AlphaFoldDB" id="A0AAJ8BQ32"/>
<dbReference type="RefSeq" id="XP_059600210.1">
    <property type="nucleotide sequence ID" value="XM_059746901.1"/>
</dbReference>
<gene>
    <name evidence="2" type="ORF">An03g01260</name>
</gene>
<proteinExistence type="predicted"/>
<name>A0AAJ8BQ32_ASPNG</name>
<sequence length="78" mass="8714">MTNNSRYSRLENPNSGVRKELDPGEGNALRLSDPEGTDRSMYDDHIDQANVALLASELTIDCVCYRSERISLAKLEVV</sequence>
<evidence type="ECO:0000256" key="1">
    <source>
        <dbReference type="SAM" id="MobiDB-lite"/>
    </source>
</evidence>
<reference evidence="2" key="1">
    <citation type="submission" date="2025-02" db="EMBL/GenBank/DDBJ databases">
        <authorList>
            <consortium name="NCBI Genome Project"/>
        </authorList>
    </citation>
    <scope>NUCLEOTIDE SEQUENCE</scope>
</reference>
<reference evidence="2" key="2">
    <citation type="submission" date="2025-08" db="UniProtKB">
        <authorList>
            <consortium name="RefSeq"/>
        </authorList>
    </citation>
    <scope>IDENTIFICATION</scope>
</reference>
<feature type="region of interest" description="Disordered" evidence="1">
    <location>
        <begin position="1"/>
        <end position="42"/>
    </location>
</feature>
<organism evidence="2">
    <name type="scientific">Aspergillus niger</name>
    <dbReference type="NCBI Taxonomy" id="5061"/>
    <lineage>
        <taxon>Eukaryota</taxon>
        <taxon>Fungi</taxon>
        <taxon>Dikarya</taxon>
        <taxon>Ascomycota</taxon>
        <taxon>Pezizomycotina</taxon>
        <taxon>Eurotiomycetes</taxon>
        <taxon>Eurotiomycetidae</taxon>
        <taxon>Eurotiales</taxon>
        <taxon>Aspergillaceae</taxon>
        <taxon>Aspergillus</taxon>
        <taxon>Aspergillus subgen. Circumdati</taxon>
    </lineage>
</organism>
<protein>
    <submittedName>
        <fullName evidence="2">Uncharacterized protein</fullName>
    </submittedName>
</protein>
<accession>A0AAJ8BQ32</accession>
<dbReference type="VEuPathDB" id="FungiDB:An03g01260"/>
<feature type="compositionally biased region" description="Polar residues" evidence="1">
    <location>
        <begin position="1"/>
        <end position="15"/>
    </location>
</feature>
<feature type="compositionally biased region" description="Basic and acidic residues" evidence="1">
    <location>
        <begin position="32"/>
        <end position="42"/>
    </location>
</feature>